<keyword evidence="1" id="KW-0479">Metal-binding</keyword>
<comment type="caution">
    <text evidence="5">The sequence shown here is derived from an EMBL/GenBank/DDBJ whole genome shotgun (WGS) entry which is preliminary data.</text>
</comment>
<keyword evidence="3" id="KW-0732">Signal</keyword>
<feature type="chain" id="PRO_5031515364" description="PilY1 beta-propeller domain-containing protein" evidence="3">
    <location>
        <begin position="38"/>
        <end position="1246"/>
    </location>
</feature>
<organism evidence="5 6">
    <name type="scientific">Halopseudomonas laoshanensis</name>
    <dbReference type="NCBI Taxonomy" id="2268758"/>
    <lineage>
        <taxon>Bacteria</taxon>
        <taxon>Pseudomonadati</taxon>
        <taxon>Pseudomonadota</taxon>
        <taxon>Gammaproteobacteria</taxon>
        <taxon>Pseudomonadales</taxon>
        <taxon>Pseudomonadaceae</taxon>
        <taxon>Halopseudomonas</taxon>
    </lineage>
</organism>
<accession>A0A7V7KXP2</accession>
<dbReference type="OrthoDB" id="7156875at2"/>
<dbReference type="EMBL" id="QOVF01000002">
    <property type="protein sequence ID" value="KAA0694954.1"/>
    <property type="molecule type" value="Genomic_DNA"/>
</dbReference>
<sequence>MIQKGATYMYTFMPYRLLANSASFLASFVLAAGSAYASVEIAQQPLLVAQPVPGNMAVIGSFEFPTMVTRAYKGGYVSSGDYVGYFDSAKCYRYVFNTNEANRHFEPTRVASNCTGTGEWSGKYLNWATMQSIDIFRHILTGGYRHLDTTTETWLEKGVQTGQGNSSSNFPDANINSGLGTSTPVPTANWSSVNTRIGVGGTRMGNIMRFTGSGGLNSATRVAYNPAVHNSASNFLPGTVYEVSVRVKVCVAGLLEANCKRYGDNYKPEGLIQANSDNMRYSAFGYLNDNSSPNPNRDGGIMHARMKYVGPSRINDQNNAVSNANAEWDVDTGVFVQNPDPNDASATTSRYSGLSEVRHSGVISYINNSGQIVPDTLFKRYDNVSELFYTAYRYMRGLPNRSEYINITQSGGALDRLVGGLPIINWTASEEDDPLQFACQKNFFLGIGDTNTHPDTRVPKPDDGADIAARVARISALEGGLNITGGRSALIAGLAFDANTKDLRPDMDGKQTAATYWIDILEGGDLKGRTSNQYWLAAKYGGLKVPDSFNPDSDPIQEDMWYTNGETLNSQGYKRPDNFYVVASAQDMVDGLTQAFTDIQSEQAGSRSSLALNSTSLESGSATFRAQYTSGLWTGDLSAFTVSEEGLLSSAPAWTAASKLPAPANRNIKTWNGAAFVNFATGTGGINNTTLTSALTSDTGGTAENVVNYLRGVRTNENNATGFRVRQSVLGDIVNSQPIFVGSPTVGLFRNQTFNGSSSYAAFASSKSTRTPIVYVGSNDGMLHGFNATTGQTASGVETFAYVPRTVINNGMGELASPAYEHRYFVDGELTVADAYDGSNWRTILVGTLGAGGLNKARDGTNNAIFALDVTDPANVQFLWEKNSAEIPALGNNLGEPVIAQIANGSWSVLLGNGPNSSAGTASLISLNLFSGVSTITTMSTDVNNGLSAIRAWDSQGDGIADVIYAGDLQGNLWKVTGLSNNPRNIVKLFQARDPSNNPQPITSAPLVGRSPFSQELWLFFGTGQYLNNTDLTDTQVQSWYGINDNGGSTTATRSADLLERRILADVAVSADVTARVIEAGAREDLLGKRGWFIDLFQVGTNGSTAALGERMITPNQFLGRTLIGNTRIPDASDPCAPTGRGVIMAIDPFTGARLTDTFFDLDRDRAFDNVDMVEIDGVLTFVSGMGLNAGFSNPSFLDDNMFIPFDDLSDGDGGDGGDGDGGRKVNLQKVAPARTSWRELINPAN</sequence>
<evidence type="ECO:0000259" key="4">
    <source>
        <dbReference type="Pfam" id="PF05567"/>
    </source>
</evidence>
<keyword evidence="2" id="KW-0106">Calcium</keyword>
<keyword evidence="6" id="KW-1185">Reference proteome</keyword>
<dbReference type="GO" id="GO:0046872">
    <property type="term" value="F:metal ion binding"/>
    <property type="evidence" value="ECO:0007669"/>
    <property type="project" value="UniProtKB-KW"/>
</dbReference>
<evidence type="ECO:0000256" key="3">
    <source>
        <dbReference type="SAM" id="SignalP"/>
    </source>
</evidence>
<evidence type="ECO:0000313" key="5">
    <source>
        <dbReference type="EMBL" id="KAA0694954.1"/>
    </source>
</evidence>
<proteinExistence type="predicted"/>
<name>A0A7V7KXP2_9GAMM</name>
<protein>
    <recommendedName>
        <fullName evidence="4">PilY1 beta-propeller domain-containing protein</fullName>
    </recommendedName>
</protein>
<evidence type="ECO:0000256" key="2">
    <source>
        <dbReference type="ARBA" id="ARBA00022837"/>
    </source>
</evidence>
<dbReference type="AlphaFoldDB" id="A0A7V7KXP2"/>
<dbReference type="Pfam" id="PF05567">
    <property type="entry name" value="T4P_PilY1"/>
    <property type="match status" value="1"/>
</dbReference>
<reference evidence="5 6" key="1">
    <citation type="submission" date="2018-07" db="EMBL/GenBank/DDBJ databases">
        <title>Pseudomonas laoshanensis sp. nov., isolated from soil.</title>
        <authorList>
            <person name="Sun J."/>
            <person name="Yu L."/>
            <person name="Wang M."/>
            <person name="Zhang C."/>
        </authorList>
    </citation>
    <scope>NUCLEOTIDE SEQUENCE [LARGE SCALE GENOMIC DNA]</scope>
    <source>
        <strain evidence="5 6">Y22</strain>
    </source>
</reference>
<dbReference type="InterPro" id="IPR008707">
    <property type="entry name" value="B-propeller_PilY1"/>
</dbReference>
<feature type="domain" description="PilY1 beta-propeller" evidence="4">
    <location>
        <begin position="730"/>
        <end position="1057"/>
    </location>
</feature>
<gene>
    <name evidence="5" type="ORF">DT594_08765</name>
</gene>
<feature type="signal peptide" evidence="3">
    <location>
        <begin position="1"/>
        <end position="37"/>
    </location>
</feature>
<evidence type="ECO:0000256" key="1">
    <source>
        <dbReference type="ARBA" id="ARBA00022723"/>
    </source>
</evidence>
<dbReference type="Proteomes" id="UP000463138">
    <property type="component" value="Unassembled WGS sequence"/>
</dbReference>
<evidence type="ECO:0000313" key="6">
    <source>
        <dbReference type="Proteomes" id="UP000463138"/>
    </source>
</evidence>